<dbReference type="KEGG" id="spon:HME9304_00954"/>
<dbReference type="InterPro" id="IPR011990">
    <property type="entry name" value="TPR-like_helical_dom_sf"/>
</dbReference>
<dbReference type="Gene3D" id="2.120.10.30">
    <property type="entry name" value="TolB, C-terminal domain"/>
    <property type="match status" value="1"/>
</dbReference>
<accession>A0A2Z4LQ45</accession>
<name>A0A2Z4LQ45_9FLAO</name>
<keyword evidence="2" id="KW-1185">Reference proteome</keyword>
<proteinExistence type="predicted"/>
<evidence type="ECO:0008006" key="3">
    <source>
        <dbReference type="Google" id="ProtNLM"/>
    </source>
</evidence>
<evidence type="ECO:0000313" key="1">
    <source>
        <dbReference type="EMBL" id="AWX43955.1"/>
    </source>
</evidence>
<reference evidence="1 2" key="1">
    <citation type="submission" date="2018-06" db="EMBL/GenBank/DDBJ databases">
        <title>Spongiibacterium sp. HME9304 Genome sequencing and assembly.</title>
        <authorList>
            <person name="Kang H."/>
            <person name="Kim H."/>
            <person name="Joh K."/>
        </authorList>
    </citation>
    <scope>NUCLEOTIDE SEQUENCE [LARGE SCALE GENOMIC DNA]</scope>
    <source>
        <strain evidence="1 2">HME9304</strain>
    </source>
</reference>
<dbReference type="AlphaFoldDB" id="A0A2Z4LQ45"/>
<dbReference type="Proteomes" id="UP000248536">
    <property type="component" value="Chromosome"/>
</dbReference>
<dbReference type="OrthoDB" id="8584394at2"/>
<sequence length="429" mass="48517">MEKFKIHVCAFTIIWSVMVFGQSNLQQIYTESKKAYDLGDYVTFLDKMLQANKIRSNHPTLLYNLAAAYALNGKKEKSVNTLKRVVWMDATLPFQNDGDFQGLTNFLPYMELINEVKDLNKIISKGRKAFEINDKSIHPEGVAYSEKQGKFYIGSVRQRKILELDKDRAVKEFANVESLNAIMGLKVDDQNGLLWACSTPIPEMVGDHEGKVAQVLCFDLKTGKLLESYSAPHENAWLGDLTISVDGAIYVSNSNAENPVVYTVKKGKEELEVLFKAPNLISLQGIDLNTEGTKLFIADYREGIFSYDFEKKKLSAIKYSLHHPLKGIDGLYYHNGSLIAIHNGLKPFRIMNYQLSDAEDEIISFAFIEKALPEMNEPTLGVMVGDELFYVANSPWNAYNDDKKLKLEEVAIPLIRKVDVSSILKRKSE</sequence>
<dbReference type="Gene3D" id="1.25.40.10">
    <property type="entry name" value="Tetratricopeptide repeat domain"/>
    <property type="match status" value="1"/>
</dbReference>
<dbReference type="InterPro" id="IPR011042">
    <property type="entry name" value="6-blade_b-propeller_TolB-like"/>
</dbReference>
<dbReference type="EMBL" id="CP030104">
    <property type="protein sequence ID" value="AWX43955.1"/>
    <property type="molecule type" value="Genomic_DNA"/>
</dbReference>
<organism evidence="1 2">
    <name type="scientific">Flagellimonas maritima</name>
    <dbReference type="NCBI Taxonomy" id="1383885"/>
    <lineage>
        <taxon>Bacteria</taxon>
        <taxon>Pseudomonadati</taxon>
        <taxon>Bacteroidota</taxon>
        <taxon>Flavobacteriia</taxon>
        <taxon>Flavobacteriales</taxon>
        <taxon>Flavobacteriaceae</taxon>
        <taxon>Flagellimonas</taxon>
    </lineage>
</organism>
<protein>
    <recommendedName>
        <fullName evidence="3">SMP-30/Gluconolactonase/LRE-like region domain-containing protein</fullName>
    </recommendedName>
</protein>
<dbReference type="RefSeq" id="WP_123877353.1">
    <property type="nucleotide sequence ID" value="NZ_CP030104.1"/>
</dbReference>
<evidence type="ECO:0000313" key="2">
    <source>
        <dbReference type="Proteomes" id="UP000248536"/>
    </source>
</evidence>
<dbReference type="SUPFAM" id="SSF63825">
    <property type="entry name" value="YWTD domain"/>
    <property type="match status" value="1"/>
</dbReference>
<gene>
    <name evidence="1" type="ORF">HME9304_00954</name>
</gene>